<accession>A0A399CZ47</accession>
<protein>
    <submittedName>
        <fullName evidence="1">Uncharacterized protein</fullName>
    </submittedName>
</protein>
<dbReference type="Proteomes" id="UP000266441">
    <property type="component" value="Unassembled WGS sequence"/>
</dbReference>
<organism evidence="1 2">
    <name type="scientific">Mariniphaga sediminis</name>
    <dbReference type="NCBI Taxonomy" id="1628158"/>
    <lineage>
        <taxon>Bacteria</taxon>
        <taxon>Pseudomonadati</taxon>
        <taxon>Bacteroidota</taxon>
        <taxon>Bacteroidia</taxon>
        <taxon>Marinilabiliales</taxon>
        <taxon>Prolixibacteraceae</taxon>
        <taxon>Mariniphaga</taxon>
    </lineage>
</organism>
<comment type="caution">
    <text evidence="1">The sequence shown here is derived from an EMBL/GenBank/DDBJ whole genome shotgun (WGS) entry which is preliminary data.</text>
</comment>
<sequence>MKSDPFKTKIQSKTSFFLMLWIIFSCCDKVKEPSGEVPDIPVVGIDYSSMTIKEKLDTKKDLMLSYTINQVEEEIITRCYFVLLKGQKNGNWLNVELEDLISHALQESKGELVAMNKEKIKGKEIWNFRSHPANDLSGLISWSVFQAVTANYLEIGRTFHTGIDTLYAENVTKYQATVWNFSTKMKEAEGEEGARLKFTHMINRLEHILWDNPDIHVRVICELIQKHYDSLGIRSPNAIREYFWLMIQKNLNPSHWLNPVRFHDDIPPSSSNGYVDNNAHKRGDYGKQVVLGNSYNDRGMIFWYAASQDKERIERMIQMWKSDPAHLKDDDYKTLKRKGYLRYMNTHSKLYNTVLAYLPDNWCPLIKNIETGLQTPCNFVLYLENLEKMETHASISHSENGVNSIQWRRTRRAEGSLCIWGMPANYSNGRKWY</sequence>
<proteinExistence type="predicted"/>
<dbReference type="AlphaFoldDB" id="A0A399CZ47"/>
<dbReference type="PROSITE" id="PS51257">
    <property type="entry name" value="PROKAR_LIPOPROTEIN"/>
    <property type="match status" value="1"/>
</dbReference>
<reference evidence="1 2" key="1">
    <citation type="journal article" date="2015" name="Int. J. Syst. Evol. Microbiol.">
        <title>Mariniphaga sediminis sp. nov., isolated from coastal sediment.</title>
        <authorList>
            <person name="Wang F.Q."/>
            <person name="Shen Q.Y."/>
            <person name="Chen G.J."/>
            <person name="Du Z.J."/>
        </authorList>
    </citation>
    <scope>NUCLEOTIDE SEQUENCE [LARGE SCALE GENOMIC DNA]</scope>
    <source>
        <strain evidence="1 2">SY21</strain>
    </source>
</reference>
<name>A0A399CZ47_9BACT</name>
<keyword evidence="2" id="KW-1185">Reference proteome</keyword>
<dbReference type="EMBL" id="QWET01000008">
    <property type="protein sequence ID" value="RIH64934.1"/>
    <property type="molecule type" value="Genomic_DNA"/>
</dbReference>
<evidence type="ECO:0000313" key="2">
    <source>
        <dbReference type="Proteomes" id="UP000266441"/>
    </source>
</evidence>
<evidence type="ECO:0000313" key="1">
    <source>
        <dbReference type="EMBL" id="RIH64934.1"/>
    </source>
</evidence>
<gene>
    <name evidence="1" type="ORF">D1164_12920</name>
</gene>